<evidence type="ECO:0000256" key="2">
    <source>
        <dbReference type="SAM" id="Phobius"/>
    </source>
</evidence>
<dbReference type="InterPro" id="IPR036680">
    <property type="entry name" value="SPOR-like_sf"/>
</dbReference>
<reference evidence="4 5" key="1">
    <citation type="submission" date="2023-05" db="EMBL/GenBank/DDBJ databases">
        <authorList>
            <person name="Guo Y."/>
        </authorList>
    </citation>
    <scope>NUCLEOTIDE SEQUENCE [LARGE SCALE GENOMIC DNA]</scope>
    <source>
        <strain evidence="4 5">GR2756</strain>
    </source>
</reference>
<proteinExistence type="predicted"/>
<dbReference type="Gene3D" id="3.30.70.1070">
    <property type="entry name" value="Sporulation related repeat"/>
    <property type="match status" value="1"/>
</dbReference>
<feature type="domain" description="SPOR" evidence="3">
    <location>
        <begin position="145"/>
        <end position="223"/>
    </location>
</feature>
<dbReference type="Pfam" id="PF05036">
    <property type="entry name" value="SPOR"/>
    <property type="match status" value="1"/>
</dbReference>
<keyword evidence="2" id="KW-0812">Transmembrane</keyword>
<dbReference type="RefSeq" id="WP_315723767.1">
    <property type="nucleotide sequence ID" value="NZ_JAVUPU010000002.1"/>
</dbReference>
<evidence type="ECO:0000313" key="4">
    <source>
        <dbReference type="EMBL" id="MDT9598053.1"/>
    </source>
</evidence>
<evidence type="ECO:0000313" key="5">
    <source>
        <dbReference type="Proteomes" id="UP001259572"/>
    </source>
</evidence>
<accession>A0ABU3Q3R4</accession>
<keyword evidence="2" id="KW-1133">Transmembrane helix</keyword>
<keyword evidence="5" id="KW-1185">Reference proteome</keyword>
<protein>
    <submittedName>
        <fullName evidence="4">SPOR domain-containing protein</fullName>
    </submittedName>
</protein>
<dbReference type="EMBL" id="JAVUPU010000002">
    <property type="protein sequence ID" value="MDT9598053.1"/>
    <property type="molecule type" value="Genomic_DNA"/>
</dbReference>
<comment type="caution">
    <text evidence="4">The sequence shown here is derived from an EMBL/GenBank/DDBJ whole genome shotgun (WGS) entry which is preliminary data.</text>
</comment>
<feature type="transmembrane region" description="Helical" evidence="2">
    <location>
        <begin position="38"/>
        <end position="59"/>
    </location>
</feature>
<evidence type="ECO:0000256" key="1">
    <source>
        <dbReference type="SAM" id="MobiDB-lite"/>
    </source>
</evidence>
<keyword evidence="2" id="KW-0472">Membrane</keyword>
<name>A0ABU3Q3R4_9SPHN</name>
<gene>
    <name evidence="4" type="ORF">RQX22_03700</name>
</gene>
<organism evidence="4 5">
    <name type="scientific">Sphingosinicella rhizophila</name>
    <dbReference type="NCBI Taxonomy" id="3050082"/>
    <lineage>
        <taxon>Bacteria</taxon>
        <taxon>Pseudomonadati</taxon>
        <taxon>Pseudomonadota</taxon>
        <taxon>Alphaproteobacteria</taxon>
        <taxon>Sphingomonadales</taxon>
        <taxon>Sphingosinicellaceae</taxon>
        <taxon>Sphingosinicella</taxon>
    </lineage>
</organism>
<sequence length="223" mass="23078">MTDIRADEATPLDDEDRLPWLEAVDEEGENEGPSPLKLIVAVLIGLVAIGGIVGGLFWLGNRDAAEHRDAELIAAPEGDYKVRPDDPGGMNIQGEGDTAFAASEGADPNGQINTNALPEAPVTQAPKQTPPQVPAAQPAPQAPPAPAAAGVTIQLGAFSSQAGATNAWKALSGRFSYLAPLSHTIIPTSSGGRTLYRLRASGGDARNICNRLRIAGEACTVVD</sequence>
<feature type="region of interest" description="Disordered" evidence="1">
    <location>
        <begin position="101"/>
        <end position="147"/>
    </location>
</feature>
<dbReference type="Proteomes" id="UP001259572">
    <property type="component" value="Unassembled WGS sequence"/>
</dbReference>
<evidence type="ECO:0000259" key="3">
    <source>
        <dbReference type="PROSITE" id="PS51724"/>
    </source>
</evidence>
<dbReference type="PROSITE" id="PS51724">
    <property type="entry name" value="SPOR"/>
    <property type="match status" value="1"/>
</dbReference>
<dbReference type="InterPro" id="IPR007730">
    <property type="entry name" value="SPOR-like_dom"/>
</dbReference>